<sequence>MDLSSLILVDFDSIQPIRSKHSRSLVAESSTTAKTDFFFENDGKGSELYTRETANADSAYMSDLFGRPKSSDPPPLSTWALFLDRCLTLGLIHNDLLQ</sequence>
<protein>
    <submittedName>
        <fullName evidence="1">Uncharacterized protein</fullName>
    </submittedName>
</protein>
<organism evidence="1 2">
    <name type="scientific">Trema orientale</name>
    <name type="common">Charcoal tree</name>
    <name type="synonym">Celtis orientalis</name>
    <dbReference type="NCBI Taxonomy" id="63057"/>
    <lineage>
        <taxon>Eukaryota</taxon>
        <taxon>Viridiplantae</taxon>
        <taxon>Streptophyta</taxon>
        <taxon>Embryophyta</taxon>
        <taxon>Tracheophyta</taxon>
        <taxon>Spermatophyta</taxon>
        <taxon>Magnoliopsida</taxon>
        <taxon>eudicotyledons</taxon>
        <taxon>Gunneridae</taxon>
        <taxon>Pentapetalae</taxon>
        <taxon>rosids</taxon>
        <taxon>fabids</taxon>
        <taxon>Rosales</taxon>
        <taxon>Cannabaceae</taxon>
        <taxon>Trema</taxon>
    </lineage>
</organism>
<name>A0A2P5BHM2_TREOI</name>
<proteinExistence type="predicted"/>
<dbReference type="Proteomes" id="UP000237000">
    <property type="component" value="Unassembled WGS sequence"/>
</dbReference>
<dbReference type="AlphaFoldDB" id="A0A2P5BHM2"/>
<reference evidence="2" key="1">
    <citation type="submission" date="2016-06" db="EMBL/GenBank/DDBJ databases">
        <title>Parallel loss of symbiosis genes in relatives of nitrogen-fixing non-legume Parasponia.</title>
        <authorList>
            <person name="Van Velzen R."/>
            <person name="Holmer R."/>
            <person name="Bu F."/>
            <person name="Rutten L."/>
            <person name="Van Zeijl A."/>
            <person name="Liu W."/>
            <person name="Santuari L."/>
            <person name="Cao Q."/>
            <person name="Sharma T."/>
            <person name="Shen D."/>
            <person name="Roswanjaya Y."/>
            <person name="Wardhani T."/>
            <person name="Kalhor M.S."/>
            <person name="Jansen J."/>
            <person name="Van den Hoogen J."/>
            <person name="Gungor B."/>
            <person name="Hartog M."/>
            <person name="Hontelez J."/>
            <person name="Verver J."/>
            <person name="Yang W.-C."/>
            <person name="Schijlen E."/>
            <person name="Repin R."/>
            <person name="Schilthuizen M."/>
            <person name="Schranz E."/>
            <person name="Heidstra R."/>
            <person name="Miyata K."/>
            <person name="Fedorova E."/>
            <person name="Kohlen W."/>
            <person name="Bisseling T."/>
            <person name="Smit S."/>
            <person name="Geurts R."/>
        </authorList>
    </citation>
    <scope>NUCLEOTIDE SEQUENCE [LARGE SCALE GENOMIC DNA]</scope>
    <source>
        <strain evidence="2">cv. RG33-2</strain>
    </source>
</reference>
<dbReference type="EMBL" id="JXTC01000520">
    <property type="protein sequence ID" value="PON48267.1"/>
    <property type="molecule type" value="Genomic_DNA"/>
</dbReference>
<dbReference type="InParanoid" id="A0A2P5BHM2"/>
<accession>A0A2P5BHM2</accession>
<evidence type="ECO:0000313" key="1">
    <source>
        <dbReference type="EMBL" id="PON48267.1"/>
    </source>
</evidence>
<comment type="caution">
    <text evidence="1">The sequence shown here is derived from an EMBL/GenBank/DDBJ whole genome shotgun (WGS) entry which is preliminary data.</text>
</comment>
<evidence type="ECO:0000313" key="2">
    <source>
        <dbReference type="Proteomes" id="UP000237000"/>
    </source>
</evidence>
<keyword evidence="2" id="KW-1185">Reference proteome</keyword>
<gene>
    <name evidence="1" type="ORF">TorRG33x02_320970</name>
</gene>